<evidence type="ECO:0000256" key="6">
    <source>
        <dbReference type="ARBA" id="ARBA00022722"/>
    </source>
</evidence>
<dbReference type="InterPro" id="IPR037056">
    <property type="entry name" value="RNase_H1_N_sf"/>
</dbReference>
<comment type="cofactor">
    <cofactor evidence="2">
        <name>Mg(2+)</name>
        <dbReference type="ChEBI" id="CHEBI:18420"/>
    </cofactor>
</comment>
<dbReference type="InterPro" id="IPR050092">
    <property type="entry name" value="RNase_H"/>
</dbReference>
<evidence type="ECO:0000256" key="2">
    <source>
        <dbReference type="ARBA" id="ARBA00001946"/>
    </source>
</evidence>
<dbReference type="EC" id="3.1.26.4" evidence="5"/>
<dbReference type="Gene3D" id="3.30.420.10">
    <property type="entry name" value="Ribonuclease H-like superfamily/Ribonuclease H"/>
    <property type="match status" value="1"/>
</dbReference>
<dbReference type="InterPro" id="IPR011320">
    <property type="entry name" value="RNase_H1_N"/>
</dbReference>
<dbReference type="PANTHER" id="PTHR10642">
    <property type="entry name" value="RIBONUCLEASE H1"/>
    <property type="match status" value="1"/>
</dbReference>
<evidence type="ECO:0000256" key="1">
    <source>
        <dbReference type="ARBA" id="ARBA00000077"/>
    </source>
</evidence>
<comment type="subunit">
    <text evidence="4">Monomer.</text>
</comment>
<protein>
    <recommendedName>
        <fullName evidence="5">ribonuclease H</fullName>
        <ecNumber evidence="5">3.1.26.4</ecNumber>
    </recommendedName>
</protein>
<reference evidence="13 14" key="1">
    <citation type="submission" date="2024-09" db="EMBL/GenBank/DDBJ databases">
        <authorList>
            <person name="Sun Q."/>
            <person name="Mori K."/>
        </authorList>
    </citation>
    <scope>NUCLEOTIDE SEQUENCE [LARGE SCALE GENOMIC DNA]</scope>
    <source>
        <strain evidence="13 14">TBRC 4576</strain>
    </source>
</reference>
<name>A0ABV5WWM1_9LACO</name>
<comment type="similarity">
    <text evidence="3">Belongs to the RNase H family.</text>
</comment>
<dbReference type="Proteomes" id="UP001589691">
    <property type="component" value="Unassembled WGS sequence"/>
</dbReference>
<evidence type="ECO:0000256" key="5">
    <source>
        <dbReference type="ARBA" id="ARBA00012180"/>
    </source>
</evidence>
<proteinExistence type="inferred from homology"/>
<dbReference type="Pfam" id="PF00075">
    <property type="entry name" value="RNase_H"/>
    <property type="match status" value="1"/>
</dbReference>
<organism evidence="13 14">
    <name type="scientific">Lactiplantibacillus modestisalitolerans</name>
    <dbReference type="NCBI Taxonomy" id="1457219"/>
    <lineage>
        <taxon>Bacteria</taxon>
        <taxon>Bacillati</taxon>
        <taxon>Bacillota</taxon>
        <taxon>Bacilli</taxon>
        <taxon>Lactobacillales</taxon>
        <taxon>Lactobacillaceae</taxon>
        <taxon>Lactiplantibacillus</taxon>
    </lineage>
</organism>
<evidence type="ECO:0000256" key="9">
    <source>
        <dbReference type="ARBA" id="ARBA00022801"/>
    </source>
</evidence>
<keyword evidence="8" id="KW-0255">Endonuclease</keyword>
<dbReference type="SUPFAM" id="SSF53098">
    <property type="entry name" value="Ribonuclease H-like"/>
    <property type="match status" value="1"/>
</dbReference>
<evidence type="ECO:0000256" key="3">
    <source>
        <dbReference type="ARBA" id="ARBA00005300"/>
    </source>
</evidence>
<evidence type="ECO:0000313" key="13">
    <source>
        <dbReference type="EMBL" id="MFB9770307.1"/>
    </source>
</evidence>
<evidence type="ECO:0000256" key="4">
    <source>
        <dbReference type="ARBA" id="ARBA00011245"/>
    </source>
</evidence>
<dbReference type="RefSeq" id="WP_137642742.1">
    <property type="nucleotide sequence ID" value="NZ_BJEA01000010.1"/>
</dbReference>
<keyword evidence="6" id="KW-0540">Nuclease</keyword>
<dbReference type="InterPro" id="IPR002156">
    <property type="entry name" value="RNaseH_domain"/>
</dbReference>
<feature type="region of interest" description="Disordered" evidence="11">
    <location>
        <begin position="230"/>
        <end position="269"/>
    </location>
</feature>
<evidence type="ECO:0000259" key="12">
    <source>
        <dbReference type="PROSITE" id="PS50879"/>
    </source>
</evidence>
<keyword evidence="9" id="KW-0378">Hydrolase</keyword>
<keyword evidence="7" id="KW-0479">Metal-binding</keyword>
<evidence type="ECO:0000256" key="7">
    <source>
        <dbReference type="ARBA" id="ARBA00022723"/>
    </source>
</evidence>
<dbReference type="EMBL" id="JBHLZY010000025">
    <property type="protein sequence ID" value="MFB9770307.1"/>
    <property type="molecule type" value="Genomic_DNA"/>
</dbReference>
<feature type="compositionally biased region" description="Low complexity" evidence="11">
    <location>
        <begin position="242"/>
        <end position="251"/>
    </location>
</feature>
<evidence type="ECO:0000313" key="14">
    <source>
        <dbReference type="Proteomes" id="UP001589691"/>
    </source>
</evidence>
<gene>
    <name evidence="13" type="ORF">ACFFLI_10580</name>
</gene>
<keyword evidence="14" id="KW-1185">Reference proteome</keyword>
<evidence type="ECO:0000256" key="10">
    <source>
        <dbReference type="ARBA" id="ARBA00022842"/>
    </source>
</evidence>
<dbReference type="PROSITE" id="PS50879">
    <property type="entry name" value="RNASE_H_1"/>
    <property type="match status" value="1"/>
</dbReference>
<dbReference type="InterPro" id="IPR012337">
    <property type="entry name" value="RNaseH-like_sf"/>
</dbReference>
<dbReference type="InterPro" id="IPR022892">
    <property type="entry name" value="RNaseHI"/>
</dbReference>
<accession>A0ABV5WWM1</accession>
<evidence type="ECO:0000256" key="8">
    <source>
        <dbReference type="ARBA" id="ARBA00022759"/>
    </source>
</evidence>
<feature type="domain" description="RNase H type-1" evidence="12">
    <location>
        <begin position="70"/>
        <end position="226"/>
    </location>
</feature>
<dbReference type="CDD" id="cd09278">
    <property type="entry name" value="RNase_HI_prokaryote_like"/>
    <property type="match status" value="1"/>
</dbReference>
<comment type="catalytic activity">
    <reaction evidence="1">
        <text>Endonucleolytic cleavage to 5'-phosphomonoester.</text>
        <dbReference type="EC" id="3.1.26.4"/>
    </reaction>
</comment>
<dbReference type="Pfam" id="PF01693">
    <property type="entry name" value="Cauli_VI"/>
    <property type="match status" value="1"/>
</dbReference>
<evidence type="ECO:0000256" key="11">
    <source>
        <dbReference type="SAM" id="MobiDB-lite"/>
    </source>
</evidence>
<comment type="caution">
    <text evidence="13">The sequence shown here is derived from an EMBL/GenBank/DDBJ whole genome shotgun (WGS) entry which is preliminary data.</text>
</comment>
<dbReference type="PANTHER" id="PTHR10642:SF26">
    <property type="entry name" value="RIBONUCLEASE H1"/>
    <property type="match status" value="1"/>
</dbReference>
<dbReference type="Gene3D" id="3.40.970.10">
    <property type="entry name" value="Ribonuclease H1, N-terminal domain"/>
    <property type="match status" value="1"/>
</dbReference>
<dbReference type="SUPFAM" id="SSF55658">
    <property type="entry name" value="L9 N-domain-like"/>
    <property type="match status" value="1"/>
</dbReference>
<dbReference type="InterPro" id="IPR036397">
    <property type="entry name" value="RNaseH_sf"/>
</dbReference>
<sequence length="284" mass="31375">MAQKYYAVRRGRQPGIYRSWPETQKQVSGYPQAQYKSFTTAAAAQAFMAGRAPKTNTPTTRSTAVVSPQTPADIVVYTDGGSRNHGNVAGDHVHQDDPAAWAYRIELPGEIVTDSAGEWGATNNRMEIMAFLRALEQLAKLDQTATRIQFVLDSQYVLNAVTKGWLAGWKRRGWKRASGPLVNAELWQAVDQLLPRFQHLQYRWTKGHATNQGNVYVDHRLNQTMDAMQANQPTAAHSQVTPKSIASAKPKPAQPQPAKPADPATVQKSVAAIRAMLKKTNQSD</sequence>
<dbReference type="InterPro" id="IPR009027">
    <property type="entry name" value="Ribosomal_bL9/RNase_H1_N"/>
</dbReference>
<feature type="compositionally biased region" description="Polar residues" evidence="11">
    <location>
        <begin position="230"/>
        <end position="241"/>
    </location>
</feature>
<keyword evidence="10" id="KW-0460">Magnesium</keyword>